<gene>
    <name evidence="1" type="ORF">GCM10008018_72460</name>
</gene>
<dbReference type="Proteomes" id="UP000615455">
    <property type="component" value="Unassembled WGS sequence"/>
</dbReference>
<dbReference type="EMBL" id="BMHE01000101">
    <property type="protein sequence ID" value="GGA17874.1"/>
    <property type="molecule type" value="Genomic_DNA"/>
</dbReference>
<accession>A0ABQ1FKC6</accession>
<comment type="caution">
    <text evidence="1">The sequence shown here is derived from an EMBL/GenBank/DDBJ whole genome shotgun (WGS) entry which is preliminary data.</text>
</comment>
<protein>
    <submittedName>
        <fullName evidence="1">Uncharacterized protein</fullName>
    </submittedName>
</protein>
<sequence length="86" mass="9013">MDVAWNGDCNNPRPVDSVVPDDVNLSVWPGSTWLDDSDNPIPSGGVQNTRLDTVTYFSAPSYSPVGGDPVITSSNTALISSETGEG</sequence>
<reference evidence="2" key="1">
    <citation type="journal article" date="2019" name="Int. J. Syst. Evol. Microbiol.">
        <title>The Global Catalogue of Microorganisms (GCM) 10K type strain sequencing project: providing services to taxonomists for standard genome sequencing and annotation.</title>
        <authorList>
            <consortium name="The Broad Institute Genomics Platform"/>
            <consortium name="The Broad Institute Genome Sequencing Center for Infectious Disease"/>
            <person name="Wu L."/>
            <person name="Ma J."/>
        </authorList>
    </citation>
    <scope>NUCLEOTIDE SEQUENCE [LARGE SCALE GENOMIC DNA]</scope>
    <source>
        <strain evidence="2">CGMCC 1.15043</strain>
    </source>
</reference>
<proteinExistence type="predicted"/>
<evidence type="ECO:0000313" key="1">
    <source>
        <dbReference type="EMBL" id="GGA17874.1"/>
    </source>
</evidence>
<organism evidence="1 2">
    <name type="scientific">Paenibacillus marchantiophytorum</name>
    <dbReference type="NCBI Taxonomy" id="1619310"/>
    <lineage>
        <taxon>Bacteria</taxon>
        <taxon>Bacillati</taxon>
        <taxon>Bacillota</taxon>
        <taxon>Bacilli</taxon>
        <taxon>Bacillales</taxon>
        <taxon>Paenibacillaceae</taxon>
        <taxon>Paenibacillus</taxon>
    </lineage>
</organism>
<name>A0ABQ1FKC6_9BACL</name>
<evidence type="ECO:0000313" key="2">
    <source>
        <dbReference type="Proteomes" id="UP000615455"/>
    </source>
</evidence>
<keyword evidence="2" id="KW-1185">Reference proteome</keyword>